<evidence type="ECO:0000256" key="1">
    <source>
        <dbReference type="SAM" id="MobiDB-lite"/>
    </source>
</evidence>
<comment type="caution">
    <text evidence="2">The sequence shown here is derived from an EMBL/GenBank/DDBJ whole genome shotgun (WGS) entry which is preliminary data.</text>
</comment>
<proteinExistence type="predicted"/>
<protein>
    <submittedName>
        <fullName evidence="2">26689_t:CDS:1</fullName>
    </submittedName>
</protein>
<keyword evidence="3" id="KW-1185">Reference proteome</keyword>
<evidence type="ECO:0000313" key="2">
    <source>
        <dbReference type="EMBL" id="CAG8845789.1"/>
    </source>
</evidence>
<feature type="non-terminal residue" evidence="2">
    <location>
        <position position="73"/>
    </location>
</feature>
<dbReference type="EMBL" id="CAJVQB010080906">
    <property type="protein sequence ID" value="CAG8845789.1"/>
    <property type="molecule type" value="Genomic_DNA"/>
</dbReference>
<feature type="region of interest" description="Disordered" evidence="1">
    <location>
        <begin position="46"/>
        <end position="73"/>
    </location>
</feature>
<organism evidence="2 3">
    <name type="scientific">Gigaspora margarita</name>
    <dbReference type="NCBI Taxonomy" id="4874"/>
    <lineage>
        <taxon>Eukaryota</taxon>
        <taxon>Fungi</taxon>
        <taxon>Fungi incertae sedis</taxon>
        <taxon>Mucoromycota</taxon>
        <taxon>Glomeromycotina</taxon>
        <taxon>Glomeromycetes</taxon>
        <taxon>Diversisporales</taxon>
        <taxon>Gigasporaceae</taxon>
        <taxon>Gigaspora</taxon>
    </lineage>
</organism>
<dbReference type="Proteomes" id="UP000789901">
    <property type="component" value="Unassembled WGS sequence"/>
</dbReference>
<gene>
    <name evidence="2" type="ORF">GMARGA_LOCUS37833</name>
</gene>
<name>A0ABN7X227_GIGMA</name>
<accession>A0ABN7X227</accession>
<reference evidence="2 3" key="1">
    <citation type="submission" date="2021-06" db="EMBL/GenBank/DDBJ databases">
        <authorList>
            <person name="Kallberg Y."/>
            <person name="Tangrot J."/>
            <person name="Rosling A."/>
        </authorList>
    </citation>
    <scope>NUCLEOTIDE SEQUENCE [LARGE SCALE GENOMIC DNA]</scope>
    <source>
        <strain evidence="2 3">120-4 pot B 10/14</strain>
    </source>
</reference>
<sequence length="73" mass="8596">MLKITEVESGPKIIKADAQRQNEFVLIEEKKDTTIAKHWAERDNAKNIEKLRSMQQGDNKKRTEDNKENTKRK</sequence>
<evidence type="ECO:0000313" key="3">
    <source>
        <dbReference type="Proteomes" id="UP000789901"/>
    </source>
</evidence>